<dbReference type="KEGG" id="mcha:111013627"/>
<dbReference type="OrthoDB" id="1657402at2759"/>
<evidence type="ECO:0000256" key="3">
    <source>
        <dbReference type="ARBA" id="ARBA00012756"/>
    </source>
</evidence>
<protein>
    <recommendedName>
        <fullName evidence="3 7">Beta-galactosidase</fullName>
        <ecNumber evidence="3 7">3.2.1.23</ecNumber>
    </recommendedName>
</protein>
<keyword evidence="5 7" id="KW-0378">Hydrolase</keyword>
<dbReference type="GeneID" id="111013627"/>
<dbReference type="InterPro" id="IPR001944">
    <property type="entry name" value="Glycoside_Hdrlase_35"/>
</dbReference>
<dbReference type="GO" id="GO:0005975">
    <property type="term" value="P:carbohydrate metabolic process"/>
    <property type="evidence" value="ECO:0007669"/>
    <property type="project" value="InterPro"/>
</dbReference>
<dbReference type="Gene3D" id="2.60.120.260">
    <property type="entry name" value="Galactose-binding domain-like"/>
    <property type="match status" value="2"/>
</dbReference>
<dbReference type="Proteomes" id="UP000504603">
    <property type="component" value="Unplaced"/>
</dbReference>
<feature type="signal peptide" evidence="9">
    <location>
        <begin position="1"/>
        <end position="26"/>
    </location>
</feature>
<feature type="chain" id="PRO_5026993035" description="Beta-galactosidase" evidence="9">
    <location>
        <begin position="27"/>
        <end position="828"/>
    </location>
</feature>
<dbReference type="InterPro" id="IPR017853">
    <property type="entry name" value="GH"/>
</dbReference>
<organism evidence="11 12">
    <name type="scientific">Momordica charantia</name>
    <name type="common">Bitter gourd</name>
    <name type="synonym">Balsam pear</name>
    <dbReference type="NCBI Taxonomy" id="3673"/>
    <lineage>
        <taxon>Eukaryota</taxon>
        <taxon>Viridiplantae</taxon>
        <taxon>Streptophyta</taxon>
        <taxon>Embryophyta</taxon>
        <taxon>Tracheophyta</taxon>
        <taxon>Spermatophyta</taxon>
        <taxon>Magnoliopsida</taxon>
        <taxon>eudicotyledons</taxon>
        <taxon>Gunneridae</taxon>
        <taxon>Pentapetalae</taxon>
        <taxon>rosids</taxon>
        <taxon>fabids</taxon>
        <taxon>Cucurbitales</taxon>
        <taxon>Cucurbitaceae</taxon>
        <taxon>Momordiceae</taxon>
        <taxon>Momordica</taxon>
    </lineage>
</organism>
<evidence type="ECO:0000256" key="1">
    <source>
        <dbReference type="ARBA" id="ARBA00001412"/>
    </source>
</evidence>
<comment type="catalytic activity">
    <reaction evidence="1 7">
        <text>Hydrolysis of terminal non-reducing beta-D-galactose residues in beta-D-galactosides.</text>
        <dbReference type="EC" id="3.2.1.23"/>
    </reaction>
</comment>
<dbReference type="InterPro" id="IPR043159">
    <property type="entry name" value="Lectin_gal-bd_sf"/>
</dbReference>
<dbReference type="InterPro" id="IPR008979">
    <property type="entry name" value="Galactose-bd-like_sf"/>
</dbReference>
<dbReference type="Pfam" id="PF02140">
    <property type="entry name" value="SUEL_Lectin"/>
    <property type="match status" value="1"/>
</dbReference>
<dbReference type="InterPro" id="IPR019801">
    <property type="entry name" value="Glyco_hydro_35_CS"/>
</dbReference>
<evidence type="ECO:0000256" key="5">
    <source>
        <dbReference type="ARBA" id="ARBA00022801"/>
    </source>
</evidence>
<evidence type="ECO:0000256" key="9">
    <source>
        <dbReference type="SAM" id="SignalP"/>
    </source>
</evidence>
<gene>
    <name evidence="12" type="primary">LOC111013627</name>
</gene>
<dbReference type="GO" id="GO:0030246">
    <property type="term" value="F:carbohydrate binding"/>
    <property type="evidence" value="ECO:0007669"/>
    <property type="project" value="InterPro"/>
</dbReference>
<keyword evidence="4 9" id="KW-0732">Signal</keyword>
<dbReference type="InterPro" id="IPR000922">
    <property type="entry name" value="Lectin_gal-bd_dom"/>
</dbReference>
<dbReference type="FunFam" id="2.60.120.260:FF:000142">
    <property type="entry name" value="Beta-galactosidase"/>
    <property type="match status" value="1"/>
</dbReference>
<dbReference type="Pfam" id="PF01301">
    <property type="entry name" value="Glyco_hydro_35"/>
    <property type="match status" value="1"/>
</dbReference>
<dbReference type="FunFam" id="3.20.20.80:FF:000006">
    <property type="entry name" value="Beta-galactosidase"/>
    <property type="match status" value="1"/>
</dbReference>
<sequence>MSWFSGRMVLLNCVVLALALALCSSAKEVTFDGRALIIDGERKIIISGSIHYPRSTPGMWPSLMTKAKEGGINAIETYVFWNAHEPQQGQYDFSGNNDLVKFIQTIQQQGLHAILRIGPYVCAEWNYGGFPVWLHNIPGIQFRTKNDIFMAEMQKFTTLIVNKMKDNKLFASQGGPIILAQIENEYGNIKGSYGEAGNEYVKWCAELAQSYNVSVPWVMCQEGDAPQPMINTCNGFYCDQFRPNNKNSPKIWTENWTGWFKNWGSRDPLRTAEDLAFAVGRFFQYGGSLQNYYMYHGGTNFGRTSGGPYITTSYDYNAPLDEYGNIHQPKWGHLKELHHHLMSMEKVLTCGDVKHTEYGHLTTATEYTFNGKSSCFFGNAENGDRDIIFRNRTYTVPGWSVTILPDCETEAYNTAWVNTQTTLREMKSSSVAKVKKALTWEWRNEKIENMLHGEVDGSVLTANRLLDQKLVTNDTSDYLWLFTGFHLMGSDPLFNKKHIKLRVQTRGHILHAFVNNHHIGSQYARNGKYDFTFEKQVRNLMHGSNQIVLLSATVGLPNYGAHFENSEVGVHGPVELIADGETVRDLSNNEWFYKVGLDGERYNFFDPNHQFRKPWLSDNLPLNQNFTWYKTTFPTPKGREAVVVDLLGMGKGHAWVNGKSIGRYWPSYLANENGCSSNCDFHGAYYDSKCVTNCGKPSQRWYHIPRSYLKNTGDNTLVLFEEFGGGPLDIDIQTTRVRKVCAKPYEGSTLELSCHDRTISDIKFVSFGNPRGSCENFQKGSCDSSTAFSVIKKACLGKRKCSIEVSKSYLGLTGCKKKPNRLAVEVTC</sequence>
<evidence type="ECO:0000256" key="4">
    <source>
        <dbReference type="ARBA" id="ARBA00022729"/>
    </source>
</evidence>
<evidence type="ECO:0000256" key="8">
    <source>
        <dbReference type="RuleBase" id="RU003679"/>
    </source>
</evidence>
<dbReference type="Pfam" id="PF17834">
    <property type="entry name" value="GHD"/>
    <property type="match status" value="1"/>
</dbReference>
<dbReference type="PANTHER" id="PTHR23421">
    <property type="entry name" value="BETA-GALACTOSIDASE RELATED"/>
    <property type="match status" value="1"/>
</dbReference>
<dbReference type="InterPro" id="IPR031330">
    <property type="entry name" value="Gly_Hdrlase_35_cat"/>
</dbReference>
<evidence type="ECO:0000313" key="11">
    <source>
        <dbReference type="Proteomes" id="UP000504603"/>
    </source>
</evidence>
<proteinExistence type="inferred from homology"/>
<name>A0A6J1CRE5_MOMCH</name>
<dbReference type="PROSITE" id="PS01182">
    <property type="entry name" value="GLYCOSYL_HYDROL_F35"/>
    <property type="match status" value="1"/>
</dbReference>
<keyword evidence="11" id="KW-1185">Reference proteome</keyword>
<feature type="domain" description="SUEL-type lectin" evidence="10">
    <location>
        <begin position="744"/>
        <end position="828"/>
    </location>
</feature>
<comment type="similarity">
    <text evidence="2 8">Belongs to the glycosyl hydrolase 35 family.</text>
</comment>
<evidence type="ECO:0000256" key="6">
    <source>
        <dbReference type="ARBA" id="ARBA00023295"/>
    </source>
</evidence>
<dbReference type="PRINTS" id="PR00742">
    <property type="entry name" value="GLHYDRLASE35"/>
</dbReference>
<evidence type="ECO:0000313" key="12">
    <source>
        <dbReference type="RefSeq" id="XP_022143801.1"/>
    </source>
</evidence>
<dbReference type="CDD" id="cd22842">
    <property type="entry name" value="Gal_Rha_Lectin_BGal"/>
    <property type="match status" value="1"/>
</dbReference>
<dbReference type="InterPro" id="IPR048913">
    <property type="entry name" value="BetaGal_gal-bd"/>
</dbReference>
<accession>A0A6J1CRE5</accession>
<dbReference type="InterPro" id="IPR041392">
    <property type="entry name" value="GHD"/>
</dbReference>
<dbReference type="PROSITE" id="PS50228">
    <property type="entry name" value="SUEL_LECTIN"/>
    <property type="match status" value="1"/>
</dbReference>
<dbReference type="EC" id="3.2.1.23" evidence="3 7"/>
<reference evidence="12" key="1">
    <citation type="submission" date="2025-08" db="UniProtKB">
        <authorList>
            <consortium name="RefSeq"/>
        </authorList>
    </citation>
    <scope>IDENTIFICATION</scope>
    <source>
        <strain evidence="12">OHB3-1</strain>
    </source>
</reference>
<dbReference type="SUPFAM" id="SSF49785">
    <property type="entry name" value="Galactose-binding domain-like"/>
    <property type="match status" value="2"/>
</dbReference>
<evidence type="ECO:0000259" key="10">
    <source>
        <dbReference type="PROSITE" id="PS50228"/>
    </source>
</evidence>
<dbReference type="Pfam" id="PF21467">
    <property type="entry name" value="BetaGal_gal-bd"/>
    <property type="match status" value="1"/>
</dbReference>
<dbReference type="AlphaFoldDB" id="A0A6J1CRE5"/>
<dbReference type="Gene3D" id="3.20.20.80">
    <property type="entry name" value="Glycosidases"/>
    <property type="match status" value="1"/>
</dbReference>
<evidence type="ECO:0000256" key="2">
    <source>
        <dbReference type="ARBA" id="ARBA00009809"/>
    </source>
</evidence>
<evidence type="ECO:0000256" key="7">
    <source>
        <dbReference type="RuleBase" id="RU000675"/>
    </source>
</evidence>
<dbReference type="SUPFAM" id="SSF51445">
    <property type="entry name" value="(Trans)glycosidases"/>
    <property type="match status" value="1"/>
</dbReference>
<dbReference type="Gene3D" id="2.60.120.740">
    <property type="match status" value="1"/>
</dbReference>
<keyword evidence="6 7" id="KW-0326">Glycosidase</keyword>
<dbReference type="RefSeq" id="XP_022143801.1">
    <property type="nucleotide sequence ID" value="XM_022288109.1"/>
</dbReference>
<dbReference type="GO" id="GO:0004565">
    <property type="term" value="F:beta-galactosidase activity"/>
    <property type="evidence" value="ECO:0007669"/>
    <property type="project" value="UniProtKB-EC"/>
</dbReference>